<feature type="compositionally biased region" description="Low complexity" evidence="1">
    <location>
        <begin position="142"/>
        <end position="165"/>
    </location>
</feature>
<feature type="compositionally biased region" description="Polar residues" evidence="1">
    <location>
        <begin position="1"/>
        <end position="23"/>
    </location>
</feature>
<feature type="compositionally biased region" description="Pro residues" evidence="1">
    <location>
        <begin position="37"/>
        <end position="48"/>
    </location>
</feature>
<proteinExistence type="predicted"/>
<sequence>MRTSSSCSQIPHQLVTPASTPQLDSRRHSRNFSTFPPASPPSSLPHPHPAIFFPPASPPLSRRTRAARPTGSSGTGPSRGVRILGAAWPFRWLRFISIRRGRLLRPLSNLTRSEGAGGTGAAFGRRAGEEIVDLFVQTSLSLHRASSPRPRSPSPRLSPSQPAQLVIPSTRHPHHESRT</sequence>
<comment type="caution">
    <text evidence="2">The sequence shown here is derived from an EMBL/GenBank/DDBJ whole genome shotgun (WGS) entry which is preliminary data.</text>
</comment>
<feature type="compositionally biased region" description="Low complexity" evidence="1">
    <location>
        <begin position="68"/>
        <end position="80"/>
    </location>
</feature>
<reference evidence="2 3" key="1">
    <citation type="journal article" date="2018" name="Elife">
        <title>Functional genomics of lipid metabolism in the oleaginous yeast Rhodosporidium toruloides.</title>
        <authorList>
            <person name="Coradetti S.T."/>
            <person name="Pinel D."/>
            <person name="Geiselman G."/>
            <person name="Ito M."/>
            <person name="Mondo S."/>
            <person name="Reilly M.C."/>
            <person name="Cheng Y.F."/>
            <person name="Bauer S."/>
            <person name="Grigoriev I."/>
            <person name="Gladden J.M."/>
            <person name="Simmons B.A."/>
            <person name="Brem R."/>
            <person name="Arkin A.P."/>
            <person name="Skerker J.M."/>
        </authorList>
    </citation>
    <scope>NUCLEOTIDE SEQUENCE [LARGE SCALE GENOMIC DNA]</scope>
    <source>
        <strain evidence="2 3">NBRC 0880</strain>
    </source>
</reference>
<dbReference type="AlphaFoldDB" id="A0A2T0ABE3"/>
<dbReference type="Proteomes" id="UP000239560">
    <property type="component" value="Unassembled WGS sequence"/>
</dbReference>
<evidence type="ECO:0000313" key="2">
    <source>
        <dbReference type="EMBL" id="PRQ75329.1"/>
    </source>
</evidence>
<gene>
    <name evidence="2" type="ORF">AAT19DRAFT_14351</name>
</gene>
<name>A0A2T0ABE3_RHOTO</name>
<feature type="region of interest" description="Disordered" evidence="1">
    <location>
        <begin position="1"/>
        <end position="80"/>
    </location>
</feature>
<protein>
    <submittedName>
        <fullName evidence="2">Uncharacterized protein</fullName>
    </submittedName>
</protein>
<organism evidence="2 3">
    <name type="scientific">Rhodotorula toruloides</name>
    <name type="common">Yeast</name>
    <name type="synonym">Rhodosporidium toruloides</name>
    <dbReference type="NCBI Taxonomy" id="5286"/>
    <lineage>
        <taxon>Eukaryota</taxon>
        <taxon>Fungi</taxon>
        <taxon>Dikarya</taxon>
        <taxon>Basidiomycota</taxon>
        <taxon>Pucciniomycotina</taxon>
        <taxon>Microbotryomycetes</taxon>
        <taxon>Sporidiobolales</taxon>
        <taxon>Sporidiobolaceae</taxon>
        <taxon>Rhodotorula</taxon>
    </lineage>
</organism>
<evidence type="ECO:0000256" key="1">
    <source>
        <dbReference type="SAM" id="MobiDB-lite"/>
    </source>
</evidence>
<accession>A0A2T0ABE3</accession>
<evidence type="ECO:0000313" key="3">
    <source>
        <dbReference type="Proteomes" id="UP000239560"/>
    </source>
</evidence>
<dbReference type="EMBL" id="LCTV02000005">
    <property type="protein sequence ID" value="PRQ75329.1"/>
    <property type="molecule type" value="Genomic_DNA"/>
</dbReference>
<feature type="region of interest" description="Disordered" evidence="1">
    <location>
        <begin position="142"/>
        <end position="179"/>
    </location>
</feature>